<keyword evidence="2 6" id="KW-0378">Hydrolase</keyword>
<dbReference type="GO" id="GO:0003677">
    <property type="term" value="F:DNA binding"/>
    <property type="evidence" value="ECO:0007669"/>
    <property type="project" value="InterPro"/>
</dbReference>
<dbReference type="Gene3D" id="3.40.50.300">
    <property type="entry name" value="P-loop containing nucleotide triphosphate hydrolases"/>
    <property type="match status" value="1"/>
</dbReference>
<protein>
    <recommendedName>
        <fullName evidence="5">DNA 3'-5' helicase II</fullName>
    </recommendedName>
</protein>
<dbReference type="PROSITE" id="PS51198">
    <property type="entry name" value="UVRD_HELICASE_ATP_BIND"/>
    <property type="match status" value="1"/>
</dbReference>
<dbReference type="InterPro" id="IPR027417">
    <property type="entry name" value="P-loop_NTPase"/>
</dbReference>
<feature type="domain" description="UvrD-like helicase ATP-binding" evidence="7">
    <location>
        <begin position="3"/>
        <end position="290"/>
    </location>
</feature>
<dbReference type="AlphaFoldDB" id="A0A5E6PWR7"/>
<organism evidence="8 9">
    <name type="scientific">Pseudomonas fluorescens</name>
    <dbReference type="NCBI Taxonomy" id="294"/>
    <lineage>
        <taxon>Bacteria</taxon>
        <taxon>Pseudomonadati</taxon>
        <taxon>Pseudomonadota</taxon>
        <taxon>Gammaproteobacteria</taxon>
        <taxon>Pseudomonadales</taxon>
        <taxon>Pseudomonadaceae</taxon>
        <taxon>Pseudomonas</taxon>
    </lineage>
</organism>
<dbReference type="RefSeq" id="WP_150714783.1">
    <property type="nucleotide sequence ID" value="NZ_CABVGY010000003.1"/>
</dbReference>
<gene>
    <name evidence="8" type="primary">addA</name>
    <name evidence="8" type="ORF">PS659_00617</name>
</gene>
<reference evidence="8 9" key="1">
    <citation type="submission" date="2019-09" db="EMBL/GenBank/DDBJ databases">
        <authorList>
            <person name="Chandra G."/>
            <person name="Truman W A."/>
        </authorList>
    </citation>
    <scope>NUCLEOTIDE SEQUENCE [LARGE SCALE GENOMIC DNA]</scope>
    <source>
        <strain evidence="8">PS659</strain>
    </source>
</reference>
<evidence type="ECO:0000313" key="8">
    <source>
        <dbReference type="EMBL" id="VVM47459.1"/>
    </source>
</evidence>
<evidence type="ECO:0000256" key="2">
    <source>
        <dbReference type="ARBA" id="ARBA00022801"/>
    </source>
</evidence>
<dbReference type="SUPFAM" id="SSF52540">
    <property type="entry name" value="P-loop containing nucleoside triphosphate hydrolases"/>
    <property type="match status" value="1"/>
</dbReference>
<dbReference type="GO" id="GO:0043138">
    <property type="term" value="F:3'-5' DNA helicase activity"/>
    <property type="evidence" value="ECO:0007669"/>
    <property type="project" value="TreeGrafter"/>
</dbReference>
<keyword evidence="1 6" id="KW-0547">Nucleotide-binding</keyword>
<proteinExistence type="predicted"/>
<evidence type="ECO:0000256" key="6">
    <source>
        <dbReference type="PROSITE-ProRule" id="PRU00560"/>
    </source>
</evidence>
<dbReference type="Proteomes" id="UP000326729">
    <property type="component" value="Unassembled WGS sequence"/>
</dbReference>
<accession>A0A5E6PWR7</accession>
<evidence type="ECO:0000256" key="1">
    <source>
        <dbReference type="ARBA" id="ARBA00022741"/>
    </source>
</evidence>
<evidence type="ECO:0000256" key="5">
    <source>
        <dbReference type="ARBA" id="ARBA00034923"/>
    </source>
</evidence>
<evidence type="ECO:0000313" key="9">
    <source>
        <dbReference type="Proteomes" id="UP000326729"/>
    </source>
</evidence>
<dbReference type="GO" id="GO:0016787">
    <property type="term" value="F:hydrolase activity"/>
    <property type="evidence" value="ECO:0007669"/>
    <property type="project" value="UniProtKB-UniRule"/>
</dbReference>
<dbReference type="Pfam" id="PF00580">
    <property type="entry name" value="UvrD-helicase"/>
    <property type="match status" value="1"/>
</dbReference>
<dbReference type="PANTHER" id="PTHR11070:SF2">
    <property type="entry name" value="ATP-DEPENDENT DNA HELICASE SRS2"/>
    <property type="match status" value="1"/>
</dbReference>
<dbReference type="GO" id="GO:0005524">
    <property type="term" value="F:ATP binding"/>
    <property type="evidence" value="ECO:0007669"/>
    <property type="project" value="UniProtKB-UniRule"/>
</dbReference>
<feature type="binding site" evidence="6">
    <location>
        <begin position="24"/>
        <end position="31"/>
    </location>
    <ligand>
        <name>ATP</name>
        <dbReference type="ChEBI" id="CHEBI:30616"/>
    </ligand>
</feature>
<evidence type="ECO:0000256" key="3">
    <source>
        <dbReference type="ARBA" id="ARBA00022806"/>
    </source>
</evidence>
<dbReference type="PANTHER" id="PTHR11070">
    <property type="entry name" value="UVRD / RECB / PCRA DNA HELICASE FAMILY MEMBER"/>
    <property type="match status" value="1"/>
</dbReference>
<dbReference type="InterPro" id="IPR000212">
    <property type="entry name" value="DNA_helicase_UvrD/REP"/>
</dbReference>
<keyword evidence="3 6" id="KW-0347">Helicase</keyword>
<evidence type="ECO:0000256" key="4">
    <source>
        <dbReference type="ARBA" id="ARBA00022840"/>
    </source>
</evidence>
<dbReference type="OrthoDB" id="7211215at2"/>
<evidence type="ECO:0000259" key="7">
    <source>
        <dbReference type="PROSITE" id="PS51198"/>
    </source>
</evidence>
<dbReference type="GO" id="GO:0000725">
    <property type="term" value="P:recombinational repair"/>
    <property type="evidence" value="ECO:0007669"/>
    <property type="project" value="TreeGrafter"/>
</dbReference>
<keyword evidence="4 6" id="KW-0067">ATP-binding</keyword>
<dbReference type="EMBL" id="CABVGY010000003">
    <property type="protein sequence ID" value="VVM47459.1"/>
    <property type="molecule type" value="Genomic_DNA"/>
</dbReference>
<name>A0A5E6PWR7_PSEFL</name>
<dbReference type="InterPro" id="IPR014016">
    <property type="entry name" value="UvrD-like_ATP-bd"/>
</dbReference>
<sequence>MTFPSDEQRVYLSSSIDDNIYLEACPGSGKTEVIAAKVAREIEDWQGYPGGIALLSFANSAANELKSRLIAHRQRDPVAYPHWVSTIDSFILNCLVAPVAHRLTGYAGKNGDFRLRLVDASSTVYVKSKYAIEHIRVPANQYDWDLATGKFAFRTGEPGLDRKLNAVVLTDWQLRDLREAKTRFKAAGFATYRDVEHLAIQILHEAKLSAFCARLALRYPFLVIDECQDLSAEQLNILEGLLGLGVKMHIVGDLNQSIYGFRHADPARVMHFIRAHAFTGLQLCQNFRSSQAIVDLCSELVPGNKIHGNPTIQSTAPVIVEYDDCPSEAMPLFMSLSDSYANRVIVSRGHSTLSRFCSGANDLNDTERLALACALAGNDSAFAIQKSLALFGEWLTSKLEYSAKPNSFHCPVEVESELEWRLFLHQALAFVTSTGALVAGQQWRGWCRVAKARLNELPKQAFVIADIAAAIAPLAALGLRSPAGLGDQLVTQRLSLVTLQQSSIRLATIHEIKGETHEATMLVSASRRGDQSHWADWIGDKNLEAARLAYVASSRPRNLLVWAVKKLKAAERTTLQRLGFHIAQR</sequence>